<dbReference type="PANTHER" id="PTHR45713">
    <property type="entry name" value="FTP DOMAIN-CONTAINING PROTEIN"/>
    <property type="match status" value="1"/>
</dbReference>
<keyword evidence="6" id="KW-0106">Calcium</keyword>
<evidence type="ECO:0000256" key="6">
    <source>
        <dbReference type="ARBA" id="ARBA00022837"/>
    </source>
</evidence>
<dbReference type="InterPro" id="IPR006585">
    <property type="entry name" value="FTP1"/>
</dbReference>
<evidence type="ECO:0000256" key="1">
    <source>
        <dbReference type="ARBA" id="ARBA00002219"/>
    </source>
</evidence>
<evidence type="ECO:0000313" key="10">
    <source>
        <dbReference type="EMBL" id="CAL1536339.1"/>
    </source>
</evidence>
<gene>
    <name evidence="10" type="ORF">GSLYS_00010252001</name>
</gene>
<feature type="chain" id="PRO_5043359923" description="Fucolectin tachylectin-4 pentraxin-1 domain-containing protein" evidence="8">
    <location>
        <begin position="23"/>
        <end position="1516"/>
    </location>
</feature>
<keyword evidence="11" id="KW-1185">Reference proteome</keyword>
<evidence type="ECO:0000313" key="11">
    <source>
        <dbReference type="Proteomes" id="UP001497497"/>
    </source>
</evidence>
<keyword evidence="7" id="KW-1015">Disulfide bond</keyword>
<reference evidence="10 11" key="1">
    <citation type="submission" date="2024-04" db="EMBL/GenBank/DDBJ databases">
        <authorList>
            <consortium name="Genoscope - CEA"/>
            <person name="William W."/>
        </authorList>
    </citation>
    <scope>NUCLEOTIDE SEQUENCE [LARGE SCALE GENOMIC DNA]</scope>
</reference>
<evidence type="ECO:0000256" key="8">
    <source>
        <dbReference type="SAM" id="SignalP"/>
    </source>
</evidence>
<accession>A0AAV2HRI0</accession>
<keyword evidence="8" id="KW-0732">Signal</keyword>
<keyword evidence="5" id="KW-0430">Lectin</keyword>
<dbReference type="PANTHER" id="PTHR45713:SF6">
    <property type="entry name" value="F5_8 TYPE C DOMAIN-CONTAINING PROTEIN"/>
    <property type="match status" value="1"/>
</dbReference>
<dbReference type="InterPro" id="IPR008979">
    <property type="entry name" value="Galactose-bd-like_sf"/>
</dbReference>
<dbReference type="Proteomes" id="UP001497497">
    <property type="component" value="Unassembled WGS sequence"/>
</dbReference>
<evidence type="ECO:0000256" key="7">
    <source>
        <dbReference type="ARBA" id="ARBA00023157"/>
    </source>
</evidence>
<feature type="domain" description="Fucolectin tachylectin-4 pentraxin-1" evidence="9">
    <location>
        <begin position="911"/>
        <end position="1066"/>
    </location>
</feature>
<name>A0AAV2HRI0_LYMST</name>
<evidence type="ECO:0000259" key="9">
    <source>
        <dbReference type="SMART" id="SM00607"/>
    </source>
</evidence>
<sequence>MMKSMTRVIFLVMGVCIFHTDAVCDPGWYGSNCQFQCHCSNTVCNSIGECQAGFKCARGWFGPGCQYQDLSLVGTITNIPLVDQYLITDGDDSSCVHNINSIILEFDRSYPVTWIRISGHNLGRNIFLRFKENHDDTMFSRECDRIDIYVSKDLTSADLFCHTNVIAKVIQLSMGQVSNVCSLHISGGRNLALKQHAIQSSTYVDTQTHTSTSAANAVDGNTNTTFASSSCAHTSDIHAEPYWRLQFNNNVHVNRINIFNRYDAAGKHCCPLRLNGFKLQLLNSNDQKVFEYNDKTTTIQSQYTIIDPALNVDAEALKLSVVNSDHVLALCEIQVYGYDVCPPLSYGPECIRVCQCTGHDEICNMQSGTCVSGIVPNSQNISECSTGWFGATCQFKCHCDNNRCDNEGNCISPSACERGWFGSGCQYLDISVLGNVSTSPNHDVSRMVDGNDLTCVGPVNSVTIQFANPYPVFWLQIDGNNIGRSIKKTVQLKTRKTDNVFITTFDSMQVIDSDDNKRSDIFIQTSVTAEVVLLTFENPVEVCSLHISGGRNLALKQRATQSSTYVEKGVSFEAGLAVNGDTSADFSKHSCAHTDGVIPEPYWDVDFSSPAYVKRVVLYNRHDAGTGCCPFRLNGFKLQLFNSAQQVYNYTDTTTSTTKIVYTVDPQLHVTSTDLKISVVNRDHVLALCEVEVYGYDACLPGWYGPSCSRRCQCNNCNIQSGTCETGSVPTAVTVTGGTTCSAGWFGSLCQFMCHCRNNQCDRNGRCQERIKCVSGWFGPGCQYQDLSVRANITTNPPNDEGPLVDNDDNTCVRKINSVTALFTTQYPVSWIRVVGPNLGQNTSSFGNVTLRFKQADNEYGVRRSCSLVRLYVSNDNAIVDLLCDTSEIADAIRLSWDGPIEICTLYISGGRNVALHQPASQSSTFSDGNTKGVASNAVDGYTDTTFSSGRCAHTQSLQQVPNWNVTFANTVHVNRIVIYNRYDVGEVPPCCPDRLRGFRLALLNSNHQQVYTFVEGNNTAQIIYNVVAPALSVDAQVLQISVTNSEKVLALCEVEVYGYDVCPPGLYGPECSRRCHCADVNEVCQVQSGACLSGCANHYRGDSCDLDCSPGTKEVECYPPCSDNCFDSACDRISGLCLKGCVDQNSQSRECMGVCGANLFGSSCQFTCHCSNNDCNISGACHDGSTCASGWFGPSCQYQDLATTAYVVTFPQHIRADIIDGDDATCQLLLENIQVNFTRPFVFTWMRLVVLEYDNNTRVSLQFRDSVTGATLDCLNMKEYVLDSRTTDIYCDPTSPVIHVSITFNRPRSVCSLHVSGGRNIAQNLMQQTSQSSMYSGSSYSNVISSNAVDGDTTMDGDRCARTASQDTSPYWLLTFPRPYVVSRFVVYNGISATGTRQGYTLYAKNSHYVTIFNQYVTNDGSGITVVPTANVRDLIASVRIEPTPGSLLTLCELEVYGEVVCPDGWFGPECDRKCNCANSSETCLVSSGGCQSGCAAGYKGEGCSQRRSAVNEYH</sequence>
<evidence type="ECO:0000256" key="4">
    <source>
        <dbReference type="ARBA" id="ARBA00022723"/>
    </source>
</evidence>
<dbReference type="InterPro" id="IPR051941">
    <property type="entry name" value="BG_Antigen-Binding_Lectin"/>
</dbReference>
<dbReference type="SMART" id="SM00607">
    <property type="entry name" value="FTP"/>
    <property type="match status" value="2"/>
</dbReference>
<dbReference type="GO" id="GO:0042806">
    <property type="term" value="F:fucose binding"/>
    <property type="evidence" value="ECO:0007669"/>
    <property type="project" value="UniProtKB-ARBA"/>
</dbReference>
<keyword evidence="4" id="KW-0479">Metal-binding</keyword>
<feature type="signal peptide" evidence="8">
    <location>
        <begin position="1"/>
        <end position="22"/>
    </location>
</feature>
<evidence type="ECO:0000256" key="3">
    <source>
        <dbReference type="ARBA" id="ARBA00011233"/>
    </source>
</evidence>
<dbReference type="GO" id="GO:0001868">
    <property type="term" value="P:regulation of complement activation, lectin pathway"/>
    <property type="evidence" value="ECO:0007669"/>
    <property type="project" value="UniProtKB-ARBA"/>
</dbReference>
<comment type="subunit">
    <text evidence="3">Homotrimer.</text>
</comment>
<dbReference type="Gene3D" id="2.170.300.10">
    <property type="entry name" value="Tie2 ligand-binding domain superfamily"/>
    <property type="match status" value="1"/>
</dbReference>
<dbReference type="SUPFAM" id="SSF49785">
    <property type="entry name" value="Galactose-binding domain-like"/>
    <property type="match status" value="4"/>
</dbReference>
<evidence type="ECO:0000256" key="5">
    <source>
        <dbReference type="ARBA" id="ARBA00022734"/>
    </source>
</evidence>
<comment type="function">
    <text evidence="1">Acts as a defensive agent. Recognizes blood group fucosylated oligosaccharides including A, B, H and Lewis B-type antigens. Does not recognize Lewis A antigen and has low affinity for monovalent haptens.</text>
</comment>
<dbReference type="GO" id="GO:0046872">
    <property type="term" value="F:metal ion binding"/>
    <property type="evidence" value="ECO:0007669"/>
    <property type="project" value="UniProtKB-KW"/>
</dbReference>
<dbReference type="Pfam" id="PF22633">
    <property type="entry name" value="F5_F8_type_C_2"/>
    <property type="match status" value="3"/>
</dbReference>
<evidence type="ECO:0000256" key="2">
    <source>
        <dbReference type="ARBA" id="ARBA00010147"/>
    </source>
</evidence>
<comment type="similarity">
    <text evidence="2">Belongs to the fucolectin family.</text>
</comment>
<feature type="domain" description="Fucolectin tachylectin-4 pentraxin-1" evidence="9">
    <location>
        <begin position="550"/>
        <end position="701"/>
    </location>
</feature>
<comment type="caution">
    <text evidence="10">The sequence shown here is derived from an EMBL/GenBank/DDBJ whole genome shotgun (WGS) entry which is preliminary data.</text>
</comment>
<dbReference type="EMBL" id="CAXITT010000227">
    <property type="protein sequence ID" value="CAL1536339.1"/>
    <property type="molecule type" value="Genomic_DNA"/>
</dbReference>
<dbReference type="GO" id="GO:0010185">
    <property type="term" value="P:regulation of cellular defense response"/>
    <property type="evidence" value="ECO:0007669"/>
    <property type="project" value="UniProtKB-ARBA"/>
</dbReference>
<organism evidence="10 11">
    <name type="scientific">Lymnaea stagnalis</name>
    <name type="common">Great pond snail</name>
    <name type="synonym">Helix stagnalis</name>
    <dbReference type="NCBI Taxonomy" id="6523"/>
    <lineage>
        <taxon>Eukaryota</taxon>
        <taxon>Metazoa</taxon>
        <taxon>Spiralia</taxon>
        <taxon>Lophotrochozoa</taxon>
        <taxon>Mollusca</taxon>
        <taxon>Gastropoda</taxon>
        <taxon>Heterobranchia</taxon>
        <taxon>Euthyneura</taxon>
        <taxon>Panpulmonata</taxon>
        <taxon>Hygrophila</taxon>
        <taxon>Lymnaeoidea</taxon>
        <taxon>Lymnaeidae</taxon>
        <taxon>Lymnaea</taxon>
    </lineage>
</organism>
<dbReference type="Gene3D" id="2.60.120.260">
    <property type="entry name" value="Galactose-binding domain-like"/>
    <property type="match status" value="4"/>
</dbReference>
<proteinExistence type="inferred from homology"/>
<protein>
    <recommendedName>
        <fullName evidence="9">Fucolectin tachylectin-4 pentraxin-1 domain-containing protein</fullName>
    </recommendedName>
</protein>